<dbReference type="Proteomes" id="UP000092993">
    <property type="component" value="Unassembled WGS sequence"/>
</dbReference>
<feature type="compositionally biased region" description="Low complexity" evidence="6">
    <location>
        <begin position="28"/>
        <end position="37"/>
    </location>
</feature>
<dbReference type="OMA" id="QNWENSP"/>
<gene>
    <name evidence="7" type="ORF">A0H81_11898</name>
</gene>
<dbReference type="AlphaFoldDB" id="A0A1C7LV16"/>
<comment type="subcellular location">
    <subcellularLocation>
        <location evidence="1">Nucleus</location>
    </subcellularLocation>
</comment>
<feature type="compositionally biased region" description="Pro residues" evidence="6">
    <location>
        <begin position="110"/>
        <end position="129"/>
    </location>
</feature>
<feature type="compositionally biased region" description="Gly residues" evidence="6">
    <location>
        <begin position="310"/>
        <end position="320"/>
    </location>
</feature>
<dbReference type="OrthoDB" id="1097733at2759"/>
<dbReference type="GO" id="GO:0003700">
    <property type="term" value="F:DNA-binding transcription factor activity"/>
    <property type="evidence" value="ECO:0007669"/>
    <property type="project" value="InterPro"/>
</dbReference>
<dbReference type="GO" id="GO:0003677">
    <property type="term" value="F:DNA binding"/>
    <property type="evidence" value="ECO:0007669"/>
    <property type="project" value="UniProtKB-KW"/>
</dbReference>
<keyword evidence="2" id="KW-0805">Transcription regulation</keyword>
<dbReference type="EMBL" id="LUGG01000022">
    <property type="protein sequence ID" value="OBZ68338.1"/>
    <property type="molecule type" value="Genomic_DNA"/>
</dbReference>
<keyword evidence="8" id="KW-1185">Reference proteome</keyword>
<dbReference type="PROSITE" id="PS51152">
    <property type="entry name" value="NFYA_HAP2_2"/>
    <property type="match status" value="1"/>
</dbReference>
<comment type="caution">
    <text evidence="7">The sequence shown here is derived from an EMBL/GenBank/DDBJ whole genome shotgun (WGS) entry which is preliminary data.</text>
</comment>
<feature type="region of interest" description="Disordered" evidence="6">
    <location>
        <begin position="22"/>
        <end position="159"/>
    </location>
</feature>
<evidence type="ECO:0000256" key="6">
    <source>
        <dbReference type="SAM" id="MobiDB-lite"/>
    </source>
</evidence>
<keyword evidence="3" id="KW-0238">DNA-binding</keyword>
<sequence length="320" mass="34895">MRRPRGPGGRFLTAEEIAAQKATERLDAGPSGSASIDGDADDDDVDQTMADIDTKDLDMAVDSPSELEKPSPPLVQPPPQPEKRDQRPLPISQIPLQPRPQLMQQQLQSLPPPAPPQPQSQPQPQPQLLPQPQQQPQLQPPPSAPTMQSPYDHMSLGHSAGPINLMNVGFHPLSHPATPAPISPHPIEGLQNMDHVRRDHAQHVHDHSRRMVPTANMPPHISREVSVAHSQSAATPNPAPPPPAVNLRAPYAAMQMHHVPHPHAHARHHSFLSRSERLYAPDNNIIGISGESTKGDFSQRRPDDNMIHFGNGGPAGSSRR</sequence>
<accession>A0A1C7LV16</accession>
<keyword evidence="4" id="KW-0804">Transcription</keyword>
<evidence type="ECO:0000256" key="5">
    <source>
        <dbReference type="ARBA" id="ARBA00023242"/>
    </source>
</evidence>
<dbReference type="InterPro" id="IPR001289">
    <property type="entry name" value="NFYA"/>
</dbReference>
<keyword evidence="5" id="KW-0539">Nucleus</keyword>
<feature type="region of interest" description="Disordered" evidence="6">
    <location>
        <begin position="290"/>
        <end position="320"/>
    </location>
</feature>
<proteinExistence type="predicted"/>
<organism evidence="7 8">
    <name type="scientific">Grifola frondosa</name>
    <name type="common">Maitake</name>
    <name type="synonym">Polyporus frondosus</name>
    <dbReference type="NCBI Taxonomy" id="5627"/>
    <lineage>
        <taxon>Eukaryota</taxon>
        <taxon>Fungi</taxon>
        <taxon>Dikarya</taxon>
        <taxon>Basidiomycota</taxon>
        <taxon>Agaricomycotina</taxon>
        <taxon>Agaricomycetes</taxon>
        <taxon>Polyporales</taxon>
        <taxon>Grifolaceae</taxon>
        <taxon>Grifola</taxon>
    </lineage>
</organism>
<dbReference type="STRING" id="5627.A0A1C7LV16"/>
<feature type="compositionally biased region" description="Pro residues" evidence="6">
    <location>
        <begin position="70"/>
        <end position="80"/>
    </location>
</feature>
<evidence type="ECO:0008006" key="9">
    <source>
        <dbReference type="Google" id="ProtNLM"/>
    </source>
</evidence>
<evidence type="ECO:0000313" key="7">
    <source>
        <dbReference type="EMBL" id="OBZ68338.1"/>
    </source>
</evidence>
<evidence type="ECO:0000256" key="1">
    <source>
        <dbReference type="ARBA" id="ARBA00004123"/>
    </source>
</evidence>
<dbReference type="GO" id="GO:0005634">
    <property type="term" value="C:nucleus"/>
    <property type="evidence" value="ECO:0007669"/>
    <property type="project" value="UniProtKB-SubCell"/>
</dbReference>
<evidence type="ECO:0000313" key="8">
    <source>
        <dbReference type="Proteomes" id="UP000092993"/>
    </source>
</evidence>
<evidence type="ECO:0000256" key="3">
    <source>
        <dbReference type="ARBA" id="ARBA00023125"/>
    </source>
</evidence>
<name>A0A1C7LV16_GRIFR</name>
<feature type="compositionally biased region" description="Low complexity" evidence="6">
    <location>
        <begin position="93"/>
        <end position="109"/>
    </location>
</feature>
<feature type="compositionally biased region" description="Basic and acidic residues" evidence="6">
    <location>
        <begin position="293"/>
        <end position="306"/>
    </location>
</feature>
<evidence type="ECO:0000256" key="4">
    <source>
        <dbReference type="ARBA" id="ARBA00023163"/>
    </source>
</evidence>
<protein>
    <recommendedName>
        <fullName evidence="9">Transcriptional activator HAP2</fullName>
    </recommendedName>
</protein>
<reference evidence="7 8" key="1">
    <citation type="submission" date="2016-03" db="EMBL/GenBank/DDBJ databases">
        <title>Whole genome sequencing of Grifola frondosa 9006-11.</title>
        <authorList>
            <person name="Min B."/>
            <person name="Park H."/>
            <person name="Kim J.-G."/>
            <person name="Cho H."/>
            <person name="Oh Y.-L."/>
            <person name="Kong W.-S."/>
            <person name="Choi I.-G."/>
        </authorList>
    </citation>
    <scope>NUCLEOTIDE SEQUENCE [LARGE SCALE GENOMIC DNA]</scope>
    <source>
        <strain evidence="7 8">9006-11</strain>
    </source>
</reference>
<evidence type="ECO:0000256" key="2">
    <source>
        <dbReference type="ARBA" id="ARBA00023015"/>
    </source>
</evidence>